<proteinExistence type="predicted"/>
<sequence>MKVHLSTLGYRLERLGLTFKKNTKSSQQAREDLRVRSYAWRETQPMLDPARLVFIDETGRGTARVRR</sequence>
<gene>
    <name evidence="1" type="ORF">METHB2_430016</name>
</gene>
<dbReference type="Proteomes" id="UP000494216">
    <property type="component" value="Unassembled WGS sequence"/>
</dbReference>
<protein>
    <submittedName>
        <fullName evidence="1">Transposase</fullName>
    </submittedName>
</protein>
<keyword evidence="2" id="KW-1185">Reference proteome</keyword>
<name>A0A8S0Y6J7_9GAMM</name>
<dbReference type="AlphaFoldDB" id="A0A8S0Y6J7"/>
<accession>A0A8S0Y6J7</accession>
<reference evidence="1 2" key="1">
    <citation type="submission" date="2020-02" db="EMBL/GenBank/DDBJ databases">
        <authorList>
            <person name="Hogendoorn C."/>
        </authorList>
    </citation>
    <scope>NUCLEOTIDE SEQUENCE [LARGE SCALE GENOMIC DNA]</scope>
    <source>
        <strain evidence="1">METHB21</strain>
    </source>
</reference>
<dbReference type="EMBL" id="CADCXN010000073">
    <property type="protein sequence ID" value="CAA9891537.1"/>
    <property type="molecule type" value="Genomic_DNA"/>
</dbReference>
<evidence type="ECO:0000313" key="2">
    <source>
        <dbReference type="Proteomes" id="UP000494216"/>
    </source>
</evidence>
<evidence type="ECO:0000313" key="1">
    <source>
        <dbReference type="EMBL" id="CAA9891537.1"/>
    </source>
</evidence>
<organism evidence="1 2">
    <name type="scientific">Candidatus Methylobacter favarea</name>
    <dbReference type="NCBI Taxonomy" id="2707345"/>
    <lineage>
        <taxon>Bacteria</taxon>
        <taxon>Pseudomonadati</taxon>
        <taxon>Pseudomonadota</taxon>
        <taxon>Gammaproteobacteria</taxon>
        <taxon>Methylococcales</taxon>
        <taxon>Methylococcaceae</taxon>
        <taxon>Methylobacter</taxon>
    </lineage>
</organism>
<comment type="caution">
    <text evidence="1">The sequence shown here is derived from an EMBL/GenBank/DDBJ whole genome shotgun (WGS) entry which is preliminary data.</text>
</comment>